<dbReference type="EMBL" id="CP019728">
    <property type="protein sequence ID" value="AQS53969.1"/>
    <property type="molecule type" value="Genomic_DNA"/>
</dbReference>
<evidence type="ECO:0000256" key="3">
    <source>
        <dbReference type="ARBA" id="ARBA00023235"/>
    </source>
</evidence>
<dbReference type="PANTHER" id="PTHR21600">
    <property type="entry name" value="MITOCHONDRIAL RNA PSEUDOURIDINE SYNTHASE"/>
    <property type="match status" value="1"/>
</dbReference>
<dbReference type="InterPro" id="IPR020103">
    <property type="entry name" value="PsdUridine_synth_cat_dom_sf"/>
</dbReference>
<dbReference type="KEGG" id="jda:BW727_101603"/>
<dbReference type="PANTHER" id="PTHR21600:SF83">
    <property type="entry name" value="PSEUDOURIDYLATE SYNTHASE RPUSD4, MITOCHONDRIAL"/>
    <property type="match status" value="1"/>
</dbReference>
<keyword evidence="3 7" id="KW-0413">Isomerase</keyword>
<accession>A0A1S6IR14</accession>
<dbReference type="AlphaFoldDB" id="A0A1S6IR14"/>
<reference evidence="7 8" key="1">
    <citation type="journal article" date="2014" name="Int. J. Syst. Evol. Microbiol.">
        <title>Jeotgalibaca dankookensis gen. nov., sp. nov., a member of the family Carnobacteriaceae, isolated from seujeot (Korean traditional food).</title>
        <authorList>
            <person name="Lee D.G."/>
            <person name="Trujillo M.E."/>
            <person name="Kang H."/>
            <person name="Ahn T.Y."/>
        </authorList>
    </citation>
    <scope>NUCLEOTIDE SEQUENCE [LARGE SCALE GENOMIC DNA]</scope>
    <source>
        <strain evidence="7 8">EX-07</strain>
    </source>
</reference>
<dbReference type="CDD" id="cd02869">
    <property type="entry name" value="PseudoU_synth_RluA_like"/>
    <property type="match status" value="1"/>
</dbReference>
<dbReference type="InterPro" id="IPR050188">
    <property type="entry name" value="RluA_PseudoU_synthase"/>
</dbReference>
<evidence type="ECO:0000256" key="4">
    <source>
        <dbReference type="ARBA" id="ARBA00031870"/>
    </source>
</evidence>
<organism evidence="7 8">
    <name type="scientific">Jeotgalibaca dankookensis</name>
    <dbReference type="NCBI Taxonomy" id="708126"/>
    <lineage>
        <taxon>Bacteria</taxon>
        <taxon>Bacillati</taxon>
        <taxon>Bacillota</taxon>
        <taxon>Bacilli</taxon>
        <taxon>Lactobacillales</taxon>
        <taxon>Carnobacteriaceae</taxon>
        <taxon>Jeotgalibaca</taxon>
    </lineage>
</organism>
<proteinExistence type="inferred from homology"/>
<dbReference type="Proteomes" id="UP000188993">
    <property type="component" value="Chromosome"/>
</dbReference>
<keyword evidence="8" id="KW-1185">Reference proteome</keyword>
<dbReference type="GO" id="GO:0003723">
    <property type="term" value="F:RNA binding"/>
    <property type="evidence" value="ECO:0007669"/>
    <property type="project" value="InterPro"/>
</dbReference>
<name>A0A1S6IR14_9LACT</name>
<comment type="catalytic activity">
    <reaction evidence="1">
        <text>a uridine in RNA = a pseudouridine in RNA</text>
        <dbReference type="Rhea" id="RHEA:48348"/>
        <dbReference type="Rhea" id="RHEA-COMP:12068"/>
        <dbReference type="Rhea" id="RHEA-COMP:12069"/>
        <dbReference type="ChEBI" id="CHEBI:65314"/>
        <dbReference type="ChEBI" id="CHEBI:65315"/>
    </reaction>
</comment>
<dbReference type="GO" id="GO:0009982">
    <property type="term" value="F:pseudouridine synthase activity"/>
    <property type="evidence" value="ECO:0007669"/>
    <property type="project" value="InterPro"/>
</dbReference>
<evidence type="ECO:0000256" key="1">
    <source>
        <dbReference type="ARBA" id="ARBA00000073"/>
    </source>
</evidence>
<dbReference type="GO" id="GO:0001522">
    <property type="term" value="P:pseudouridine synthesis"/>
    <property type="evidence" value="ECO:0007669"/>
    <property type="project" value="InterPro"/>
</dbReference>
<sequence>MVKITILYEDNHLLLVEKPVNIPVQEDNSKDPDLLNLLKEDLKIRYQKPGNVYLGLVHRLDRPVGGAMVFAKTSKSASRLSDMMRRQVIDRNYLAVVQGKPFKNRGKLEHYQYKDRAENQVFVVDAKHPEAKKAILNYEVVATSNDLSLLSVTLQTGRPHQIRVQLAEIGHPLFGDQKYAQKTSKVGQQIALWAYPLSFEHPVKKEPVEVYSLPPQSYPWNLWQITGP</sequence>
<evidence type="ECO:0000259" key="6">
    <source>
        <dbReference type="Pfam" id="PF00849"/>
    </source>
</evidence>
<dbReference type="RefSeq" id="WP_062469559.1">
    <property type="nucleotide sequence ID" value="NZ_BBYN01000013.1"/>
</dbReference>
<gene>
    <name evidence="7" type="ORF">BW727_101603</name>
</gene>
<dbReference type="Gene3D" id="3.30.2350.10">
    <property type="entry name" value="Pseudouridine synthase"/>
    <property type="match status" value="1"/>
</dbReference>
<dbReference type="GO" id="GO:0140098">
    <property type="term" value="F:catalytic activity, acting on RNA"/>
    <property type="evidence" value="ECO:0007669"/>
    <property type="project" value="UniProtKB-ARBA"/>
</dbReference>
<evidence type="ECO:0000313" key="7">
    <source>
        <dbReference type="EMBL" id="AQS53969.1"/>
    </source>
</evidence>
<evidence type="ECO:0000256" key="5">
    <source>
        <dbReference type="ARBA" id="ARBA00033164"/>
    </source>
</evidence>
<evidence type="ECO:0000313" key="8">
    <source>
        <dbReference type="Proteomes" id="UP000188993"/>
    </source>
</evidence>
<dbReference type="InterPro" id="IPR006145">
    <property type="entry name" value="PsdUridine_synth_RsuA/RluA"/>
</dbReference>
<dbReference type="OrthoDB" id="9807829at2"/>
<dbReference type="SUPFAM" id="SSF55120">
    <property type="entry name" value="Pseudouridine synthase"/>
    <property type="match status" value="1"/>
</dbReference>
<feature type="domain" description="Pseudouridine synthase RsuA/RluA-like" evidence="6">
    <location>
        <begin position="12"/>
        <end position="167"/>
    </location>
</feature>
<protein>
    <recommendedName>
        <fullName evidence="4">RNA pseudouridylate synthase</fullName>
    </recommendedName>
    <alternativeName>
        <fullName evidence="5">RNA-uridine isomerase</fullName>
    </alternativeName>
</protein>
<dbReference type="STRING" id="708126.BW727_101603"/>
<dbReference type="GO" id="GO:0006396">
    <property type="term" value="P:RNA processing"/>
    <property type="evidence" value="ECO:0007669"/>
    <property type="project" value="UniProtKB-ARBA"/>
</dbReference>
<dbReference type="Pfam" id="PF00849">
    <property type="entry name" value="PseudoU_synth_2"/>
    <property type="match status" value="1"/>
</dbReference>
<comment type="similarity">
    <text evidence="2">Belongs to the pseudouridine synthase RluA family.</text>
</comment>
<evidence type="ECO:0000256" key="2">
    <source>
        <dbReference type="ARBA" id="ARBA00010876"/>
    </source>
</evidence>